<dbReference type="Proteomes" id="UP000326994">
    <property type="component" value="Unassembled WGS sequence"/>
</dbReference>
<dbReference type="Pfam" id="PF13692">
    <property type="entry name" value="Glyco_trans_1_4"/>
    <property type="match status" value="1"/>
</dbReference>
<protein>
    <submittedName>
        <fullName evidence="1">Glycosyl transferase</fullName>
    </submittedName>
</protein>
<dbReference type="Gene3D" id="3.40.50.2000">
    <property type="entry name" value="Glycogen Phosphorylase B"/>
    <property type="match status" value="1"/>
</dbReference>
<accession>A0A5J4FV78</accession>
<evidence type="ECO:0000313" key="2">
    <source>
        <dbReference type="Proteomes" id="UP000326994"/>
    </source>
</evidence>
<proteinExistence type="predicted"/>
<dbReference type="SUPFAM" id="SSF53756">
    <property type="entry name" value="UDP-Glycosyltransferase/glycogen phosphorylase"/>
    <property type="match status" value="1"/>
</dbReference>
<keyword evidence="2" id="KW-1185">Reference proteome</keyword>
<dbReference type="EMBL" id="BKCF01000001">
    <property type="protein sequence ID" value="GEQ85793.1"/>
    <property type="molecule type" value="Genomic_DNA"/>
</dbReference>
<reference evidence="1 2" key="1">
    <citation type="submission" date="2019-08" db="EMBL/GenBank/DDBJ databases">
        <title>Ulvibacter marinistellae sp. nov., isolated from a starfish, Patiria pectinifera.</title>
        <authorList>
            <person name="Kawano K."/>
            <person name="Ushijima N."/>
            <person name="Kihara M."/>
            <person name="Itoh H."/>
        </authorList>
    </citation>
    <scope>NUCLEOTIDE SEQUENCE [LARGE SCALE GENOMIC DNA]</scope>
    <source>
        <strain evidence="1 2">KK4</strain>
    </source>
</reference>
<keyword evidence="1" id="KW-0808">Transferase</keyword>
<dbReference type="AlphaFoldDB" id="A0A5J4FV78"/>
<organism evidence="1 2">
    <name type="scientific">Patiriisocius marinistellae</name>
    <dbReference type="NCBI Taxonomy" id="2494560"/>
    <lineage>
        <taxon>Bacteria</taxon>
        <taxon>Pseudomonadati</taxon>
        <taxon>Bacteroidota</taxon>
        <taxon>Flavobacteriia</taxon>
        <taxon>Flavobacteriales</taxon>
        <taxon>Flavobacteriaceae</taxon>
        <taxon>Patiriisocius</taxon>
    </lineage>
</organism>
<dbReference type="GO" id="GO:0016740">
    <property type="term" value="F:transferase activity"/>
    <property type="evidence" value="ECO:0007669"/>
    <property type="project" value="UniProtKB-KW"/>
</dbReference>
<evidence type="ECO:0000313" key="1">
    <source>
        <dbReference type="EMBL" id="GEQ85793.1"/>
    </source>
</evidence>
<sequence length="386" mass="43894">MMQLIQLFQEASFNIKFASTASVSEKSAPLKRLGISSEILKLNDSSFDEFIITINPEIVIFDRYITEEQFGWRVSDNCPNAVKILDTEDLHFLRKARQEAFKKTGDITKANLYSETAKRELASILRCDCSLIISQFEIKLLTETFKIPKSFFWYLPLLIDEISEENIDRFTPFEDRLGFMTIGNLLHAPNVDAVLYLKKSIWPLIKAKLPNATISIFGNYAPQQIKELHNVKDGFLIKGWAESVIEVMSQARVCLAPLRYGAGIKGKIIDAVKNGTPVVTTPIGAEGIFDINTYPAVEDDALSFASAAIDLHEQKKNWLLAQQAGVKICNTKFKKSCFSEAFIAHIKELHVNLSKHRNEHFISQILQHQQLNTTKYMSKWIEEKNK</sequence>
<name>A0A5J4FV78_9FLAO</name>
<comment type="caution">
    <text evidence="1">The sequence shown here is derived from an EMBL/GenBank/DDBJ whole genome shotgun (WGS) entry which is preliminary data.</text>
</comment>
<gene>
    <name evidence="1" type="ORF">ULMS_13010</name>
</gene>